<accession>S7ZLF4</accession>
<keyword evidence="1" id="KW-0732">Signal</keyword>
<feature type="chain" id="PRO_5004548048" description="Ca2+-modulated nonselective cation channel polycystin" evidence="1">
    <location>
        <begin position="21"/>
        <end position="344"/>
    </location>
</feature>
<proteinExistence type="predicted"/>
<dbReference type="EMBL" id="KB644413">
    <property type="protein sequence ID" value="EPS31470.1"/>
    <property type="molecule type" value="Genomic_DNA"/>
</dbReference>
<dbReference type="Proteomes" id="UP000019376">
    <property type="component" value="Unassembled WGS sequence"/>
</dbReference>
<dbReference type="AlphaFoldDB" id="S7ZLF4"/>
<evidence type="ECO:0008006" key="4">
    <source>
        <dbReference type="Google" id="ProtNLM"/>
    </source>
</evidence>
<organism evidence="2 3">
    <name type="scientific">Penicillium oxalicum (strain 114-2 / CGMCC 5302)</name>
    <name type="common">Penicillium decumbens</name>
    <dbReference type="NCBI Taxonomy" id="933388"/>
    <lineage>
        <taxon>Eukaryota</taxon>
        <taxon>Fungi</taxon>
        <taxon>Dikarya</taxon>
        <taxon>Ascomycota</taxon>
        <taxon>Pezizomycotina</taxon>
        <taxon>Eurotiomycetes</taxon>
        <taxon>Eurotiomycetidae</taxon>
        <taxon>Eurotiales</taxon>
        <taxon>Aspergillaceae</taxon>
        <taxon>Penicillium</taxon>
    </lineage>
</organism>
<keyword evidence="3" id="KW-1185">Reference proteome</keyword>
<protein>
    <recommendedName>
        <fullName evidence="4">Ca2+-modulated nonselective cation channel polycystin</fullName>
    </recommendedName>
</protein>
<evidence type="ECO:0000313" key="2">
    <source>
        <dbReference type="EMBL" id="EPS31470.1"/>
    </source>
</evidence>
<evidence type="ECO:0000256" key="1">
    <source>
        <dbReference type="SAM" id="SignalP"/>
    </source>
</evidence>
<gene>
    <name evidence="2" type="ORF">PDE_06425</name>
</gene>
<evidence type="ECO:0000313" key="3">
    <source>
        <dbReference type="Proteomes" id="UP000019376"/>
    </source>
</evidence>
<reference evidence="2 3" key="1">
    <citation type="journal article" date="2013" name="PLoS ONE">
        <title>Genomic and secretomic analyses reveal unique features of the lignocellulolytic enzyme system of Penicillium decumbens.</title>
        <authorList>
            <person name="Liu G."/>
            <person name="Zhang L."/>
            <person name="Wei X."/>
            <person name="Zou G."/>
            <person name="Qin Y."/>
            <person name="Ma L."/>
            <person name="Li J."/>
            <person name="Zheng H."/>
            <person name="Wang S."/>
            <person name="Wang C."/>
            <person name="Xun L."/>
            <person name="Zhao G.-P."/>
            <person name="Zhou Z."/>
            <person name="Qu Y."/>
        </authorList>
    </citation>
    <scope>NUCLEOTIDE SEQUENCE [LARGE SCALE GENOMIC DNA]</scope>
    <source>
        <strain evidence="3">114-2 / CGMCC 5302</strain>
    </source>
</reference>
<feature type="signal peptide" evidence="1">
    <location>
        <begin position="1"/>
        <end position="20"/>
    </location>
</feature>
<dbReference type="HOGENOM" id="CLU_806767_0_0_1"/>
<name>S7ZLF4_PENO1</name>
<sequence length="344" mass="36107">MRAPWLHSALTGLIVGQVAATTTRAASSTPASSPSSLPPHLALECYTRLATTSVAVISTSTVTRTYHDRNTVVVYLTTQDVNTITPLARTEPETSMETLTVTNTATMPPVTVTTYTTTTVTTATQISVPIAAGFVPLVSSLKMPTAVKRDLNDGSCPLEPDDYRYTSAVKCMAKLTVTPTSTSAVTAVPTTNTVLVLVVTVTVASTLTTTSVVVPSDVSVTLSYSTTLTLATSTIAPAITSTATATRTVTTTTTTGAIYAACATNNVAGGQNVFGPEFGSAAGKSASVLSLGNMPTRRISVHMDARTRIKKPVLSTRHRQIWVHKSLPTLQSLSQTQICDYLFV</sequence>
<dbReference type="STRING" id="933388.S7ZLF4"/>
<dbReference type="OrthoDB" id="5428787at2759"/>